<sequence length="68" mass="8239">MKLLLQVLVYSLWRERNARIFRNVYLPAASFFRQVDRSIRDRLLSLPRHPSQAHSLLGLYFWFIDPYS</sequence>
<proteinExistence type="predicted"/>
<accession>A0A3P6GZH9</accession>
<reference evidence="1" key="1">
    <citation type="submission" date="2018-11" db="EMBL/GenBank/DDBJ databases">
        <authorList>
            <consortium name="Genoscope - CEA"/>
            <person name="William W."/>
        </authorList>
    </citation>
    <scope>NUCLEOTIDE SEQUENCE</scope>
</reference>
<dbReference type="AlphaFoldDB" id="A0A3P6GZH9"/>
<dbReference type="EMBL" id="LR031880">
    <property type="protein sequence ID" value="VDD63194.1"/>
    <property type="molecule type" value="Genomic_DNA"/>
</dbReference>
<name>A0A3P6GZH9_BRAOL</name>
<evidence type="ECO:0000313" key="1">
    <source>
        <dbReference type="EMBL" id="VDD63194.1"/>
    </source>
</evidence>
<gene>
    <name evidence="1" type="ORF">BOLC6T38647H</name>
</gene>
<protein>
    <submittedName>
        <fullName evidence="1">Uncharacterized protein</fullName>
    </submittedName>
</protein>
<organism evidence="1">
    <name type="scientific">Brassica oleracea</name>
    <name type="common">Wild cabbage</name>
    <dbReference type="NCBI Taxonomy" id="3712"/>
    <lineage>
        <taxon>Eukaryota</taxon>
        <taxon>Viridiplantae</taxon>
        <taxon>Streptophyta</taxon>
        <taxon>Embryophyta</taxon>
        <taxon>Tracheophyta</taxon>
        <taxon>Spermatophyta</taxon>
        <taxon>Magnoliopsida</taxon>
        <taxon>eudicotyledons</taxon>
        <taxon>Gunneridae</taxon>
        <taxon>Pentapetalae</taxon>
        <taxon>rosids</taxon>
        <taxon>malvids</taxon>
        <taxon>Brassicales</taxon>
        <taxon>Brassicaceae</taxon>
        <taxon>Brassiceae</taxon>
        <taxon>Brassica</taxon>
    </lineage>
</organism>